<reference evidence="2" key="1">
    <citation type="submission" date="2020-05" db="EMBL/GenBank/DDBJ databases">
        <title>Phylogenomic resolution of chytrid fungi.</title>
        <authorList>
            <person name="Stajich J.E."/>
            <person name="Amses K."/>
            <person name="Simmons R."/>
            <person name="Seto K."/>
            <person name="Myers J."/>
            <person name="Bonds A."/>
            <person name="Quandt C.A."/>
            <person name="Barry K."/>
            <person name="Liu P."/>
            <person name="Grigoriev I."/>
            <person name="Longcore J.E."/>
            <person name="James T.Y."/>
        </authorList>
    </citation>
    <scope>NUCLEOTIDE SEQUENCE</scope>
    <source>
        <strain evidence="2">JEL0513</strain>
    </source>
</reference>
<sequence>MLALIREFNGNNGKTITTSVAEGTKGNLSGIKGEAPEVEKAIELKIGKEGAIEVEGGKQVDDEEDSGDWIAAVDMDRGDRWNVGGSDGAIPALIHQTYLSHATLDWERETSATPSRLEWHRSWDSCNAPQSHFRHVVWNAANAVHFLRTRFEPRVHEAYALLPHYVLKGDFLRYALLYELGGVYSDSDTVCHKPIDLWRVNSTAYNPHLIVAVWGFQSYLTRKEPTNLVQWTMAAKPHHPLLKRVVYTLVDNILNHKSIASLNESEVDYFTGPVYWTKSIIEYLGEHNETFDSLVSPEVDSVPEWYPKSKTLILPINSFRADAQWAHPYGVDHRYSFVSHIHAGSWVGGWKNAYSSDVVKKD</sequence>
<protein>
    <submittedName>
        <fullName evidence="2">Membrane-bound alpha-1,6- mannosyltransferase Initiation-specific</fullName>
    </submittedName>
</protein>
<dbReference type="Pfam" id="PF04488">
    <property type="entry name" value="Gly_transf_sug"/>
    <property type="match status" value="1"/>
</dbReference>
<dbReference type="GO" id="GO:0006487">
    <property type="term" value="P:protein N-linked glycosylation"/>
    <property type="evidence" value="ECO:0007669"/>
    <property type="project" value="TreeGrafter"/>
</dbReference>
<name>A0AAD5T209_9FUNG</name>
<dbReference type="Gene3D" id="3.90.550.20">
    <property type="match status" value="1"/>
</dbReference>
<evidence type="ECO:0000256" key="1">
    <source>
        <dbReference type="ARBA" id="ARBA00009003"/>
    </source>
</evidence>
<dbReference type="GO" id="GO:0000136">
    <property type="term" value="C:mannan polymerase complex"/>
    <property type="evidence" value="ECO:0007669"/>
    <property type="project" value="TreeGrafter"/>
</dbReference>
<gene>
    <name evidence="2" type="primary">OCH1_7</name>
    <name evidence="2" type="ORF">HK100_010767</name>
</gene>
<evidence type="ECO:0000313" key="2">
    <source>
        <dbReference type="EMBL" id="KAJ3125497.1"/>
    </source>
</evidence>
<dbReference type="SUPFAM" id="SSF53448">
    <property type="entry name" value="Nucleotide-diphospho-sugar transferases"/>
    <property type="match status" value="1"/>
</dbReference>
<keyword evidence="3" id="KW-1185">Reference proteome</keyword>
<dbReference type="EMBL" id="JADGJH010000606">
    <property type="protein sequence ID" value="KAJ3125497.1"/>
    <property type="molecule type" value="Genomic_DNA"/>
</dbReference>
<dbReference type="GO" id="GO:0000009">
    <property type="term" value="F:alpha-1,6-mannosyltransferase activity"/>
    <property type="evidence" value="ECO:0007669"/>
    <property type="project" value="InterPro"/>
</dbReference>
<dbReference type="InterPro" id="IPR029044">
    <property type="entry name" value="Nucleotide-diphossugar_trans"/>
</dbReference>
<comment type="similarity">
    <text evidence="1">Belongs to the glycosyltransferase 32 family.</text>
</comment>
<keyword evidence="2" id="KW-0328">Glycosyltransferase</keyword>
<comment type="caution">
    <text evidence="2">The sequence shown here is derived from an EMBL/GenBank/DDBJ whole genome shotgun (WGS) entry which is preliminary data.</text>
</comment>
<dbReference type="Proteomes" id="UP001211907">
    <property type="component" value="Unassembled WGS sequence"/>
</dbReference>
<keyword evidence="2" id="KW-0808">Transferase</keyword>
<evidence type="ECO:0000313" key="3">
    <source>
        <dbReference type="Proteomes" id="UP001211907"/>
    </source>
</evidence>
<proteinExistence type="inferred from homology"/>
<organism evidence="2 3">
    <name type="scientific">Physocladia obscura</name>
    <dbReference type="NCBI Taxonomy" id="109957"/>
    <lineage>
        <taxon>Eukaryota</taxon>
        <taxon>Fungi</taxon>
        <taxon>Fungi incertae sedis</taxon>
        <taxon>Chytridiomycota</taxon>
        <taxon>Chytridiomycota incertae sedis</taxon>
        <taxon>Chytridiomycetes</taxon>
        <taxon>Chytridiales</taxon>
        <taxon>Chytriomycetaceae</taxon>
        <taxon>Physocladia</taxon>
    </lineage>
</organism>
<dbReference type="PANTHER" id="PTHR31834:SF1">
    <property type="entry name" value="INITIATION-SPECIFIC ALPHA-1,6-MANNOSYLTRANSFERASE"/>
    <property type="match status" value="1"/>
</dbReference>
<dbReference type="InterPro" id="IPR007577">
    <property type="entry name" value="GlycoTrfase_DXD_sugar-bd_CS"/>
</dbReference>
<dbReference type="AlphaFoldDB" id="A0AAD5T209"/>
<dbReference type="InterPro" id="IPR039367">
    <property type="entry name" value="Och1-like"/>
</dbReference>
<accession>A0AAD5T209</accession>
<dbReference type="PANTHER" id="PTHR31834">
    <property type="entry name" value="INITIATION-SPECIFIC ALPHA-1,6-MANNOSYLTRANSFERASE"/>
    <property type="match status" value="1"/>
</dbReference>